<evidence type="ECO:0000313" key="1">
    <source>
        <dbReference type="EMBL" id="EER38617.1"/>
    </source>
</evidence>
<evidence type="ECO:0000313" key="2">
    <source>
        <dbReference type="Proteomes" id="UP000002624"/>
    </source>
</evidence>
<dbReference type="EMBL" id="GG692431">
    <property type="protein sequence ID" value="EER38617.1"/>
    <property type="molecule type" value="Genomic_DNA"/>
</dbReference>
<accession>C6HN20</accession>
<dbReference type="Proteomes" id="UP000002624">
    <property type="component" value="Unassembled WGS sequence"/>
</dbReference>
<dbReference type="VEuPathDB" id="FungiDB:HCDG_07486"/>
<organism evidence="1 2">
    <name type="scientific">Ajellomyces capsulatus (strain H143)</name>
    <name type="common">Darling's disease fungus</name>
    <name type="synonym">Histoplasma capsulatum</name>
    <dbReference type="NCBI Taxonomy" id="544712"/>
    <lineage>
        <taxon>Eukaryota</taxon>
        <taxon>Fungi</taxon>
        <taxon>Dikarya</taxon>
        <taxon>Ascomycota</taxon>
        <taxon>Pezizomycotina</taxon>
        <taxon>Eurotiomycetes</taxon>
        <taxon>Eurotiomycetidae</taxon>
        <taxon>Onygenales</taxon>
        <taxon>Ajellomycetaceae</taxon>
        <taxon>Histoplasma</taxon>
    </lineage>
</organism>
<sequence>MMVWVLAATLARCAEYRSQSESSWTATIDTRLLETFRILAFPFILARGVSRNRIVPHGLIDRQVFVAGARPLALLPLLSPTIFSRFVWLELVTDKKSIIRTLGLTLFLYRLEIQLSGPAASSGNISQCQGQSPPLNR</sequence>
<name>C6HN20_AJECH</name>
<dbReference type="OrthoDB" id="10374203at2759"/>
<gene>
    <name evidence="1" type="ORF">HCDG_07486</name>
</gene>
<reference evidence="2" key="1">
    <citation type="submission" date="2009-05" db="EMBL/GenBank/DDBJ databases">
        <title>The genome sequence of Ajellomyces capsulatus strain H143.</title>
        <authorList>
            <person name="Champion M."/>
            <person name="Cuomo C.A."/>
            <person name="Ma L.-J."/>
            <person name="Henn M.R."/>
            <person name="Sil A."/>
            <person name="Goldman B."/>
            <person name="Young S.K."/>
            <person name="Kodira C.D."/>
            <person name="Zeng Q."/>
            <person name="Koehrsen M."/>
            <person name="Alvarado L."/>
            <person name="Berlin A.M."/>
            <person name="Borenstein D."/>
            <person name="Chen Z."/>
            <person name="Engels R."/>
            <person name="Freedman E."/>
            <person name="Gellesch M."/>
            <person name="Goldberg J."/>
            <person name="Griggs A."/>
            <person name="Gujja S."/>
            <person name="Heiman D.I."/>
            <person name="Hepburn T.A."/>
            <person name="Howarth C."/>
            <person name="Jen D."/>
            <person name="Larson L."/>
            <person name="Lewis B."/>
            <person name="Mehta T."/>
            <person name="Park D."/>
            <person name="Pearson M."/>
            <person name="Roberts A."/>
            <person name="Saif S."/>
            <person name="Shea T.D."/>
            <person name="Shenoy N."/>
            <person name="Sisk P."/>
            <person name="Stolte C."/>
            <person name="Sykes S."/>
            <person name="Walk T."/>
            <person name="White J."/>
            <person name="Yandava C."/>
            <person name="Klein B."/>
            <person name="McEwen J.G."/>
            <person name="Puccia R."/>
            <person name="Goldman G.H."/>
            <person name="Felipe M.S."/>
            <person name="Nino-Vega G."/>
            <person name="San-Blas G."/>
            <person name="Taylor J.W."/>
            <person name="Mendoza L."/>
            <person name="Galagan J.E."/>
            <person name="Nusbaum C."/>
            <person name="Birren B.W."/>
        </authorList>
    </citation>
    <scope>NUCLEOTIDE SEQUENCE [LARGE SCALE GENOMIC DNA]</scope>
    <source>
        <strain evidence="2">H143</strain>
    </source>
</reference>
<dbReference type="HOGENOM" id="CLU_1864552_0_0_1"/>
<proteinExistence type="predicted"/>
<dbReference type="AlphaFoldDB" id="C6HN20"/>
<protein>
    <submittedName>
        <fullName evidence="1">Uncharacterized protein</fullName>
    </submittedName>
</protein>